<evidence type="ECO:0000313" key="3">
    <source>
        <dbReference type="Proteomes" id="UP000292702"/>
    </source>
</evidence>
<feature type="compositionally biased region" description="Polar residues" evidence="1">
    <location>
        <begin position="121"/>
        <end position="135"/>
    </location>
</feature>
<accession>A0A4V2MV89</accession>
<organism evidence="2 3">
    <name type="scientific">Steccherinum ochraceum</name>
    <dbReference type="NCBI Taxonomy" id="92696"/>
    <lineage>
        <taxon>Eukaryota</taxon>
        <taxon>Fungi</taxon>
        <taxon>Dikarya</taxon>
        <taxon>Basidiomycota</taxon>
        <taxon>Agaricomycotina</taxon>
        <taxon>Agaricomycetes</taxon>
        <taxon>Polyporales</taxon>
        <taxon>Steccherinaceae</taxon>
        <taxon>Steccherinum</taxon>
    </lineage>
</organism>
<sequence>MFTKRNKNPVPEVEDAAPAQKRHVTDDSTVVGDGPGTIATNENGNDTGQAAVIAPVAGETQGSIEDQVGRLEYPPAENGGDGGDAGNGDASHGGSGEPAEHSPTHTLVEGTPTIPHAGPSMASQSSVAEGNTAGASGSEADTDALMKKLHDELNERKEMITRDMRVWFDNDFAYRLRPIYTYAHPNTATFSTAHAARLPGNPFEWGPKLSPVGCIDNYITYNKKVASFWYVAEVIKRWFTGGSVSTTKDGDQYDKDENGIVIRNPCGITVRGFFAEDNVELAAFKRRFEQRRGHPSAADGQGGNAVTPGDTVKFSGPLLQADERGFIKRFDRLYDATEKLKTKWTMEKLDVGMLNDNDVVVVEFKIERYVPRPAKSGPGRFNASDWRTYDVKLALDSVYRLMTFTKEMKQDYEPSNENLGL</sequence>
<dbReference type="AlphaFoldDB" id="A0A4V2MV89"/>
<keyword evidence="3" id="KW-1185">Reference proteome</keyword>
<proteinExistence type="predicted"/>
<dbReference type="EMBL" id="RWJN01000550">
    <property type="protein sequence ID" value="TCD60747.1"/>
    <property type="molecule type" value="Genomic_DNA"/>
</dbReference>
<gene>
    <name evidence="2" type="ORF">EIP91_009600</name>
</gene>
<evidence type="ECO:0000313" key="2">
    <source>
        <dbReference type="EMBL" id="TCD60747.1"/>
    </source>
</evidence>
<protein>
    <submittedName>
        <fullName evidence="2">Uncharacterized protein</fullName>
    </submittedName>
</protein>
<evidence type="ECO:0000256" key="1">
    <source>
        <dbReference type="SAM" id="MobiDB-lite"/>
    </source>
</evidence>
<feature type="region of interest" description="Disordered" evidence="1">
    <location>
        <begin position="1"/>
        <end position="142"/>
    </location>
</feature>
<feature type="compositionally biased region" description="Gly residues" evidence="1">
    <location>
        <begin position="79"/>
        <end position="96"/>
    </location>
</feature>
<feature type="compositionally biased region" description="Polar residues" evidence="1">
    <location>
        <begin position="38"/>
        <end position="48"/>
    </location>
</feature>
<reference evidence="2 3" key="1">
    <citation type="submission" date="2018-11" db="EMBL/GenBank/DDBJ databases">
        <title>Genome assembly of Steccherinum ochraceum LE-BIN_3174, the white-rot fungus of the Steccherinaceae family (The Residual Polyporoid clade, Polyporales, Basidiomycota).</title>
        <authorList>
            <person name="Fedorova T.V."/>
            <person name="Glazunova O.A."/>
            <person name="Landesman E.O."/>
            <person name="Moiseenko K.V."/>
            <person name="Psurtseva N.V."/>
            <person name="Savinova O.S."/>
            <person name="Shakhova N.V."/>
            <person name="Tyazhelova T.V."/>
            <person name="Vasina D.V."/>
        </authorList>
    </citation>
    <scope>NUCLEOTIDE SEQUENCE [LARGE SCALE GENOMIC DNA]</scope>
    <source>
        <strain evidence="2 3">LE-BIN_3174</strain>
    </source>
</reference>
<name>A0A4V2MV89_9APHY</name>
<dbReference type="Proteomes" id="UP000292702">
    <property type="component" value="Unassembled WGS sequence"/>
</dbReference>
<dbReference type="OrthoDB" id="3269308at2759"/>
<comment type="caution">
    <text evidence="2">The sequence shown here is derived from an EMBL/GenBank/DDBJ whole genome shotgun (WGS) entry which is preliminary data.</text>
</comment>